<dbReference type="InterPro" id="IPR036852">
    <property type="entry name" value="Peptidase_S8/S53_dom_sf"/>
</dbReference>
<dbReference type="PROSITE" id="PS51892">
    <property type="entry name" value="SUBTILASE"/>
    <property type="match status" value="1"/>
</dbReference>
<reference evidence="17" key="1">
    <citation type="submission" date="2022-11" db="UniProtKB">
        <authorList>
            <consortium name="WormBaseParasite"/>
        </authorList>
    </citation>
    <scope>IDENTIFICATION</scope>
</reference>
<dbReference type="PRINTS" id="PR00723">
    <property type="entry name" value="SUBTILISIN"/>
</dbReference>
<evidence type="ECO:0000256" key="9">
    <source>
        <dbReference type="ARBA" id="ARBA00023145"/>
    </source>
</evidence>
<feature type="region of interest" description="Disordered" evidence="14">
    <location>
        <begin position="609"/>
        <end position="634"/>
    </location>
</feature>
<keyword evidence="9" id="KW-0865">Zymogen</keyword>
<feature type="active site" description="Charge relay system" evidence="12 13">
    <location>
        <position position="163"/>
    </location>
</feature>
<keyword evidence="10" id="KW-1015">Disulfide bond</keyword>
<dbReference type="InterPro" id="IPR034182">
    <property type="entry name" value="Kexin/furin"/>
</dbReference>
<dbReference type="Pfam" id="PF01483">
    <property type="entry name" value="P_proprotein"/>
    <property type="match status" value="1"/>
</dbReference>
<dbReference type="Gene3D" id="3.30.70.850">
    <property type="entry name" value="Peptidase S8, pro-domain"/>
    <property type="match status" value="1"/>
</dbReference>
<evidence type="ECO:0000313" key="17">
    <source>
        <dbReference type="WBParaSite" id="PSAMB.scaffold154size71539.g2749.t1"/>
    </source>
</evidence>
<dbReference type="GO" id="GO:0005615">
    <property type="term" value="C:extracellular space"/>
    <property type="evidence" value="ECO:0007669"/>
    <property type="project" value="TreeGrafter"/>
</dbReference>
<keyword evidence="16" id="KW-1185">Reference proteome</keyword>
<evidence type="ECO:0000256" key="1">
    <source>
        <dbReference type="ARBA" id="ARBA00001913"/>
    </source>
</evidence>
<feature type="domain" description="P/Homo B" evidence="15">
    <location>
        <begin position="453"/>
        <end position="591"/>
    </location>
</feature>
<keyword evidence="8" id="KW-0106">Calcium</keyword>
<dbReference type="Proteomes" id="UP000887566">
    <property type="component" value="Unplaced"/>
</dbReference>
<dbReference type="GO" id="GO:0012505">
    <property type="term" value="C:endomembrane system"/>
    <property type="evidence" value="ECO:0007669"/>
    <property type="project" value="UniProtKB-ARBA"/>
</dbReference>
<dbReference type="PANTHER" id="PTHR42884:SF14">
    <property type="entry name" value="NEUROENDOCRINE CONVERTASE 1"/>
    <property type="match status" value="1"/>
</dbReference>
<dbReference type="Pfam" id="PF16470">
    <property type="entry name" value="S8_pro-domain"/>
    <property type="match status" value="1"/>
</dbReference>
<dbReference type="FunFam" id="3.40.50.200:FF:000001">
    <property type="entry name" value="Furin 2, isoform B"/>
    <property type="match status" value="1"/>
</dbReference>
<dbReference type="GO" id="GO:0004252">
    <property type="term" value="F:serine-type endopeptidase activity"/>
    <property type="evidence" value="ECO:0007669"/>
    <property type="project" value="UniProtKB-UniRule"/>
</dbReference>
<dbReference type="SUPFAM" id="SSF49785">
    <property type="entry name" value="Galactose-binding domain-like"/>
    <property type="match status" value="1"/>
</dbReference>
<comment type="similarity">
    <text evidence="2">Belongs to the peptidase S8 family. Furin subfamily.</text>
</comment>
<dbReference type="Gene3D" id="3.40.50.200">
    <property type="entry name" value="Peptidase S8/S53 domain"/>
    <property type="match status" value="1"/>
</dbReference>
<dbReference type="GO" id="GO:0005737">
    <property type="term" value="C:cytoplasm"/>
    <property type="evidence" value="ECO:0007669"/>
    <property type="project" value="UniProtKB-ARBA"/>
</dbReference>
<accession>A0A914V516</accession>
<evidence type="ECO:0000256" key="10">
    <source>
        <dbReference type="ARBA" id="ARBA00023157"/>
    </source>
</evidence>
<dbReference type="PROSITE" id="PS00138">
    <property type="entry name" value="SUBTILASE_SER"/>
    <property type="match status" value="1"/>
</dbReference>
<evidence type="ECO:0000256" key="4">
    <source>
        <dbReference type="ARBA" id="ARBA00022685"/>
    </source>
</evidence>
<evidence type="ECO:0000256" key="7">
    <source>
        <dbReference type="ARBA" id="ARBA00022825"/>
    </source>
</evidence>
<evidence type="ECO:0000256" key="11">
    <source>
        <dbReference type="ARBA" id="ARBA00023180"/>
    </source>
</evidence>
<sequence>MRDQLAVLPIVTYDDQTDEQPDYDNEWVVNLVDGPEAARETAEAVGFQFVGQVRGFPDMYIFRKKDVRRQKREAVEHTKRLVDYEQVLWAEQQRFRRRTKRAVTTRRPLSTDTNSMFNDPLWSKQWQLHDTRTARDLPKLDMHVVGAWKRGYTGKGVVVSILDDGVQHNHTDLAANYDPKASYDLNDDDDDPMPTFNDFNKHGTRCAGEVAMVANNGKCGVGVAYNAKIGGVRMLDGKITDRIEAEALKFNIDHIDIFSASWGPNDDGKTVEGPGTLAERAILDGITYGRNGKGTIYVWASGNGGTYQDDCDCDGYTDSVYTFSVSSASEHGTFPWYGEKCASTLTATYSSGAYMDQKIATTDIMDKCTEEHTGTSASAPLAAGIIALGLEANPSLTWRDVQHIAVWTAEPAPLIDRNDGWQLNGAGLLSNTRFGFGLMNAEAFVDAASTWTSVPKQHICRTEFPNFIAQPLAKHQPGVVKFKTDACKGQANEIDYLEHVQLVADIEHTRRGNLAIFLVSPMGTKTKLLSTRRRDDSKAGFRHWPFMSVHTWGESPGGWWHLEVFDKDGEVGTDSGSIKNLTLILYGTKEQPKHYETKRKYNMKYNQVSDNGMKRATSKQSEEEDEAHLNIDGAKQSAVDVSNELLDSLSDPSESSDPIGDLERIDRALDILGALDDRERARRYEQPTFVADHFVSR</sequence>
<keyword evidence="3 13" id="KW-0645">Protease</keyword>
<dbReference type="FunFam" id="2.60.120.260:FF:000006">
    <property type="entry name" value="Proprotein convertase subtilisin/kexin type 5"/>
    <property type="match status" value="1"/>
</dbReference>
<organism evidence="16 17">
    <name type="scientific">Plectus sambesii</name>
    <dbReference type="NCBI Taxonomy" id="2011161"/>
    <lineage>
        <taxon>Eukaryota</taxon>
        <taxon>Metazoa</taxon>
        <taxon>Ecdysozoa</taxon>
        <taxon>Nematoda</taxon>
        <taxon>Chromadorea</taxon>
        <taxon>Plectida</taxon>
        <taxon>Plectina</taxon>
        <taxon>Plectoidea</taxon>
        <taxon>Plectidae</taxon>
        <taxon>Plectus</taxon>
    </lineage>
</organism>
<proteinExistence type="inferred from homology"/>
<dbReference type="InterPro" id="IPR023828">
    <property type="entry name" value="Peptidase_S8_Ser-AS"/>
</dbReference>
<dbReference type="AlphaFoldDB" id="A0A914V516"/>
<dbReference type="CDD" id="cd04059">
    <property type="entry name" value="Peptidases_S8_Protein_convertases_Kexins_Furin-like"/>
    <property type="match status" value="1"/>
</dbReference>
<evidence type="ECO:0000256" key="6">
    <source>
        <dbReference type="ARBA" id="ARBA00022801"/>
    </source>
</evidence>
<dbReference type="InterPro" id="IPR000209">
    <property type="entry name" value="Peptidase_S8/S53_dom"/>
</dbReference>
<dbReference type="InterPro" id="IPR038466">
    <property type="entry name" value="S8_pro-domain_sf"/>
</dbReference>
<feature type="active site" description="Charge relay system" evidence="12 13">
    <location>
        <position position="376"/>
    </location>
</feature>
<dbReference type="GO" id="GO:0043005">
    <property type="term" value="C:neuron projection"/>
    <property type="evidence" value="ECO:0007669"/>
    <property type="project" value="TreeGrafter"/>
</dbReference>
<evidence type="ECO:0000256" key="2">
    <source>
        <dbReference type="ARBA" id="ARBA00005325"/>
    </source>
</evidence>
<dbReference type="PANTHER" id="PTHR42884">
    <property type="entry name" value="PROPROTEIN CONVERTASE SUBTILISIN/KEXIN-RELATED"/>
    <property type="match status" value="1"/>
</dbReference>
<dbReference type="InterPro" id="IPR022398">
    <property type="entry name" value="Peptidase_S8_His-AS"/>
</dbReference>
<dbReference type="WBParaSite" id="PSAMB.scaffold154size71539.g2749.t1">
    <property type="protein sequence ID" value="PSAMB.scaffold154size71539.g2749.t1"/>
    <property type="gene ID" value="PSAMB.scaffold154size71539.g2749"/>
</dbReference>
<dbReference type="Gene3D" id="2.60.120.260">
    <property type="entry name" value="Galactose-binding domain-like"/>
    <property type="match status" value="1"/>
</dbReference>
<evidence type="ECO:0000313" key="16">
    <source>
        <dbReference type="Proteomes" id="UP000887566"/>
    </source>
</evidence>
<name>A0A914V516_9BILA</name>
<protein>
    <submittedName>
        <fullName evidence="17">P/Homo B domain-containing protein</fullName>
    </submittedName>
</protein>
<dbReference type="InterPro" id="IPR015500">
    <property type="entry name" value="Peptidase_S8_subtilisin-rel"/>
</dbReference>
<evidence type="ECO:0000259" key="15">
    <source>
        <dbReference type="PROSITE" id="PS51829"/>
    </source>
</evidence>
<dbReference type="InterPro" id="IPR023827">
    <property type="entry name" value="Peptidase_S8_Asp-AS"/>
</dbReference>
<evidence type="ECO:0000256" key="13">
    <source>
        <dbReference type="PROSITE-ProRule" id="PRU01240"/>
    </source>
</evidence>
<evidence type="ECO:0000256" key="12">
    <source>
        <dbReference type="PIRSR" id="PIRSR615500-1"/>
    </source>
</evidence>
<keyword evidence="6 13" id="KW-0378">Hydrolase</keyword>
<comment type="cofactor">
    <cofactor evidence="1">
        <name>Ca(2+)</name>
        <dbReference type="ChEBI" id="CHEBI:29108"/>
    </cofactor>
</comment>
<dbReference type="InterPro" id="IPR032815">
    <property type="entry name" value="S8_pro-domain"/>
</dbReference>
<evidence type="ECO:0000256" key="8">
    <source>
        <dbReference type="ARBA" id="ARBA00022837"/>
    </source>
</evidence>
<dbReference type="PROSITE" id="PS00137">
    <property type="entry name" value="SUBTILASE_HIS"/>
    <property type="match status" value="1"/>
</dbReference>
<dbReference type="SUPFAM" id="SSF52743">
    <property type="entry name" value="Subtilisin-like"/>
    <property type="match status" value="1"/>
</dbReference>
<keyword evidence="4" id="KW-0165">Cleavage on pair of basic residues</keyword>
<dbReference type="GO" id="GO:0016486">
    <property type="term" value="P:peptide hormone processing"/>
    <property type="evidence" value="ECO:0007669"/>
    <property type="project" value="TreeGrafter"/>
</dbReference>
<evidence type="ECO:0000256" key="3">
    <source>
        <dbReference type="ARBA" id="ARBA00022670"/>
    </source>
</evidence>
<feature type="active site" description="Charge relay system" evidence="12 13">
    <location>
        <position position="202"/>
    </location>
</feature>
<keyword evidence="7 13" id="KW-0720">Serine protease</keyword>
<dbReference type="GO" id="GO:0016020">
    <property type="term" value="C:membrane"/>
    <property type="evidence" value="ECO:0007669"/>
    <property type="project" value="TreeGrafter"/>
</dbReference>
<keyword evidence="5" id="KW-0732">Signal</keyword>
<dbReference type="PROSITE" id="PS51829">
    <property type="entry name" value="P_HOMO_B"/>
    <property type="match status" value="1"/>
</dbReference>
<dbReference type="PROSITE" id="PS00136">
    <property type="entry name" value="SUBTILASE_ASP"/>
    <property type="match status" value="1"/>
</dbReference>
<evidence type="ECO:0000256" key="5">
    <source>
        <dbReference type="ARBA" id="ARBA00022729"/>
    </source>
</evidence>
<evidence type="ECO:0000256" key="14">
    <source>
        <dbReference type="SAM" id="MobiDB-lite"/>
    </source>
</evidence>
<dbReference type="InterPro" id="IPR002884">
    <property type="entry name" value="P_dom"/>
</dbReference>
<keyword evidence="11" id="KW-0325">Glycoprotein</keyword>
<dbReference type="Pfam" id="PF00082">
    <property type="entry name" value="Peptidase_S8"/>
    <property type="match status" value="1"/>
</dbReference>
<dbReference type="InterPro" id="IPR008979">
    <property type="entry name" value="Galactose-bd-like_sf"/>
</dbReference>
<dbReference type="SUPFAM" id="SSF54897">
    <property type="entry name" value="Protease propeptides/inhibitors"/>
    <property type="match status" value="1"/>
</dbReference>